<dbReference type="Gene3D" id="1.20.1330.10">
    <property type="entry name" value="f41 fragment of flagellin, N-terminal domain"/>
    <property type="match status" value="1"/>
</dbReference>
<keyword evidence="7" id="KW-0966">Cell projection</keyword>
<dbReference type="Pfam" id="PF00669">
    <property type="entry name" value="Flagellin_N"/>
    <property type="match status" value="1"/>
</dbReference>
<evidence type="ECO:0000256" key="1">
    <source>
        <dbReference type="ARBA" id="ARBA00005709"/>
    </source>
</evidence>
<comment type="function">
    <text evidence="4">Flagellin is the subunit protein which polymerizes to form the filaments of bacterial flagella.</text>
</comment>
<dbReference type="Gene3D" id="6.10.10.10">
    <property type="entry name" value="Flagellar export chaperone, C-terminal domain"/>
    <property type="match status" value="1"/>
</dbReference>
<dbReference type="InterPro" id="IPR042187">
    <property type="entry name" value="Flagellin_C_sub2"/>
</dbReference>
<evidence type="ECO:0000313" key="8">
    <source>
        <dbReference type="Proteomes" id="UP001597120"/>
    </source>
</evidence>
<dbReference type="PRINTS" id="PR00207">
    <property type="entry name" value="FLAGELLIN"/>
</dbReference>
<dbReference type="InterPro" id="IPR046358">
    <property type="entry name" value="Flagellin_C"/>
</dbReference>
<keyword evidence="4" id="KW-0964">Secreted</keyword>
<keyword evidence="3 4" id="KW-0975">Bacterial flagellum</keyword>
<dbReference type="SUPFAM" id="SSF64518">
    <property type="entry name" value="Phase 1 flagellin"/>
    <property type="match status" value="1"/>
</dbReference>
<dbReference type="PANTHER" id="PTHR42792:SF2">
    <property type="entry name" value="FLAGELLIN"/>
    <property type="match status" value="1"/>
</dbReference>
<evidence type="ECO:0000256" key="4">
    <source>
        <dbReference type="RuleBase" id="RU362073"/>
    </source>
</evidence>
<comment type="caution">
    <text evidence="7">The sequence shown here is derived from an EMBL/GenBank/DDBJ whole genome shotgun (WGS) entry which is preliminary data.</text>
</comment>
<evidence type="ECO:0000256" key="2">
    <source>
        <dbReference type="ARBA" id="ARBA00020110"/>
    </source>
</evidence>
<dbReference type="InterPro" id="IPR001492">
    <property type="entry name" value="Flagellin"/>
</dbReference>
<dbReference type="PANTHER" id="PTHR42792">
    <property type="entry name" value="FLAGELLIN"/>
    <property type="match status" value="1"/>
</dbReference>
<sequence>MIINHNITALNTHRQMGMNNLSAGKNMEKLSSGLRINRAADDAAGLSISEKMRGQIRGMEQAQRNSQDGISLIQTAEGAMNEVSAMLTRMKELAVQRENGTYNAQDKANIDKELTNLIEEISNIQDKTSFNDIKLLNGSATTIDIQINHANGDKMTMTMVNLANAMGSISLGTISVGEATISNIDAAIDNISAARAQLGAYQNRLEHTVNNLGTTSENLSAAESRIRDTDMAKEMVALSKNNILLQASQAMLAQANQQPQGVLQLLR</sequence>
<dbReference type="RefSeq" id="WP_379289170.1">
    <property type="nucleotide sequence ID" value="NZ_JBHTIU010000048.1"/>
</dbReference>
<reference evidence="8" key="1">
    <citation type="journal article" date="2019" name="Int. J. Syst. Evol. Microbiol.">
        <title>The Global Catalogue of Microorganisms (GCM) 10K type strain sequencing project: providing services to taxonomists for standard genome sequencing and annotation.</title>
        <authorList>
            <consortium name="The Broad Institute Genomics Platform"/>
            <consortium name="The Broad Institute Genome Sequencing Center for Infectious Disease"/>
            <person name="Wu L."/>
            <person name="Ma J."/>
        </authorList>
    </citation>
    <scope>NUCLEOTIDE SEQUENCE [LARGE SCALE GENOMIC DNA]</scope>
    <source>
        <strain evidence="8">CCUG 57263</strain>
    </source>
</reference>
<dbReference type="Pfam" id="PF00700">
    <property type="entry name" value="Flagellin_C"/>
    <property type="match status" value="1"/>
</dbReference>
<name>A0ABW3DAG4_9BACL</name>
<feature type="domain" description="Flagellin N-terminal" evidence="5">
    <location>
        <begin position="3"/>
        <end position="141"/>
    </location>
</feature>
<evidence type="ECO:0000259" key="6">
    <source>
        <dbReference type="Pfam" id="PF00700"/>
    </source>
</evidence>
<evidence type="ECO:0000259" key="5">
    <source>
        <dbReference type="Pfam" id="PF00669"/>
    </source>
</evidence>
<keyword evidence="8" id="KW-1185">Reference proteome</keyword>
<comment type="similarity">
    <text evidence="1 4">Belongs to the bacterial flagellin family.</text>
</comment>
<accession>A0ABW3DAG4</accession>
<dbReference type="InterPro" id="IPR001029">
    <property type="entry name" value="Flagellin_N"/>
</dbReference>
<keyword evidence="7" id="KW-0969">Cilium</keyword>
<protein>
    <recommendedName>
        <fullName evidence="2 4">Flagellin</fullName>
    </recommendedName>
</protein>
<organism evidence="7 8">
    <name type="scientific">Paenibacillus residui</name>
    <dbReference type="NCBI Taxonomy" id="629724"/>
    <lineage>
        <taxon>Bacteria</taxon>
        <taxon>Bacillati</taxon>
        <taxon>Bacillota</taxon>
        <taxon>Bacilli</taxon>
        <taxon>Bacillales</taxon>
        <taxon>Paenibacillaceae</taxon>
        <taxon>Paenibacillus</taxon>
    </lineage>
</organism>
<dbReference type="EMBL" id="JBHTIU010000048">
    <property type="protein sequence ID" value="MFD0870480.1"/>
    <property type="molecule type" value="Genomic_DNA"/>
</dbReference>
<dbReference type="Proteomes" id="UP001597120">
    <property type="component" value="Unassembled WGS sequence"/>
</dbReference>
<evidence type="ECO:0000313" key="7">
    <source>
        <dbReference type="EMBL" id="MFD0870480.1"/>
    </source>
</evidence>
<proteinExistence type="inferred from homology"/>
<evidence type="ECO:0000256" key="3">
    <source>
        <dbReference type="ARBA" id="ARBA00023143"/>
    </source>
</evidence>
<feature type="domain" description="Flagellin C-terminal" evidence="6">
    <location>
        <begin position="181"/>
        <end position="266"/>
    </location>
</feature>
<gene>
    <name evidence="7" type="ORF">ACFQ03_15095</name>
</gene>
<comment type="subcellular location">
    <subcellularLocation>
        <location evidence="4">Secreted</location>
    </subcellularLocation>
    <subcellularLocation>
        <location evidence="4">Bacterial flagellum</location>
    </subcellularLocation>
</comment>
<keyword evidence="7" id="KW-0282">Flagellum</keyword>